<evidence type="ECO:0000256" key="5">
    <source>
        <dbReference type="ARBA" id="ARBA00022792"/>
    </source>
</evidence>
<organism evidence="14 15">
    <name type="scientific">Kwoniella dendrophila CBS 6074</name>
    <dbReference type="NCBI Taxonomy" id="1295534"/>
    <lineage>
        <taxon>Eukaryota</taxon>
        <taxon>Fungi</taxon>
        <taxon>Dikarya</taxon>
        <taxon>Basidiomycota</taxon>
        <taxon>Agaricomycotina</taxon>
        <taxon>Tremellomycetes</taxon>
        <taxon>Tremellales</taxon>
        <taxon>Cryptococcaceae</taxon>
        <taxon>Kwoniella</taxon>
    </lineage>
</organism>
<dbReference type="PANTHER" id="PTHR13890">
    <property type="entry name" value="RNA SPLICING PROTEIN MRS2, MITOCHONDRIAL"/>
    <property type="match status" value="1"/>
</dbReference>
<dbReference type="AlphaFoldDB" id="A0AAX4JWI2"/>
<evidence type="ECO:0000256" key="3">
    <source>
        <dbReference type="ARBA" id="ARBA00022448"/>
    </source>
</evidence>
<dbReference type="FunFam" id="1.20.58.340:FF:000031">
    <property type="entry name" value="Chromosome 12, whole genome shotgun sequence"/>
    <property type="match status" value="1"/>
</dbReference>
<dbReference type="GO" id="GO:0045016">
    <property type="term" value="P:mitochondrial magnesium ion transmembrane transport"/>
    <property type="evidence" value="ECO:0007669"/>
    <property type="project" value="TreeGrafter"/>
</dbReference>
<sequence length="599" mass="68583">MSRSVSHQLPKLFPSAIAGPSRIRSYLPPSSIQSITNLCQCQKRSLFSRRGTSFWTQSYPVGYDDTPQVPYTPPPPDQLNQNDENSEEGVDGHRKDRKQRYLDSLMDKAGELSLRCSVLDAEGNWTAEEGKYKKSELCREHDLDPRDLRKLDSLAPNLVPIILTRKTCIIISMLHIKVLIKPDRVIVFNNAGTIGGNQQETETQRRFKYHLERNIKAGLSIPSNGNDHEHGQVDKECEEEVLSYEHRALESVLVASANSLEEEMAFTRRLVQHLLADLEDDINRENLKKLLHYSRRIVGFQSRARYVKRAVDEVLESDEDLSAMYLTSRALGRPRALHDHEQLELLLESFVKQVEEIVSEVDTTVANMNSTQEIAELMLDSGRNALLALDVKLSIATLGIGTGALVAGLFGMNLTSQLESTPYAFLVVSGTASFIAFLIMLYGMKTLRRVRRVALSDKRSSEYMKMMSSQRWDRSVEQFSKGFDPFLVDRKSELAKKAIWNKLFWRRMISTRQNQNHNKNRVEPRNSITSSNQAKLQARQISSRFNKYVSVNSPNQYQHQQETNRLEPPIVNIWHPHLENGVWKWGKGYGHSRRWSSKE</sequence>
<keyword evidence="10" id="KW-0496">Mitochondrion</keyword>
<evidence type="ECO:0000256" key="11">
    <source>
        <dbReference type="ARBA" id="ARBA00023136"/>
    </source>
</evidence>
<dbReference type="CDD" id="cd12823">
    <property type="entry name" value="Mrs2_Mfm1p-like"/>
    <property type="match status" value="1"/>
</dbReference>
<dbReference type="Gene3D" id="2.40.128.330">
    <property type="match status" value="1"/>
</dbReference>
<reference evidence="14 15" key="1">
    <citation type="submission" date="2024-01" db="EMBL/GenBank/DDBJ databases">
        <title>Comparative genomics of Cryptococcus and Kwoniella reveals pathogenesis evolution and contrasting modes of karyotype evolution via chromosome fusion or intercentromeric recombination.</title>
        <authorList>
            <person name="Coelho M.A."/>
            <person name="David-Palma M."/>
            <person name="Shea T."/>
            <person name="Bowers K."/>
            <person name="McGinley-Smith S."/>
            <person name="Mohammad A.W."/>
            <person name="Gnirke A."/>
            <person name="Yurkov A.M."/>
            <person name="Nowrousian M."/>
            <person name="Sun S."/>
            <person name="Cuomo C.A."/>
            <person name="Heitman J."/>
        </authorList>
    </citation>
    <scope>NUCLEOTIDE SEQUENCE [LARGE SCALE GENOMIC DNA]</scope>
    <source>
        <strain evidence="14 15">CBS 6074</strain>
    </source>
</reference>
<evidence type="ECO:0000256" key="7">
    <source>
        <dbReference type="ARBA" id="ARBA00022946"/>
    </source>
</evidence>
<comment type="similarity">
    <text evidence="2 12">Belongs to the CorA metal ion transporter (MIT) (TC 1.A.35) family.</text>
</comment>
<keyword evidence="3 12" id="KW-0813">Transport</keyword>
<keyword evidence="9 12" id="KW-0406">Ion transport</keyword>
<gene>
    <name evidence="14" type="ORF">L201_004662</name>
</gene>
<evidence type="ECO:0000256" key="12">
    <source>
        <dbReference type="RuleBase" id="RU366042"/>
    </source>
</evidence>
<feature type="transmembrane region" description="Helical" evidence="12">
    <location>
        <begin position="423"/>
        <end position="442"/>
    </location>
</feature>
<dbReference type="FunFam" id="2.40.128.330:FF:000002">
    <property type="entry name" value="Inner membrane magnesium transporter mrs2"/>
    <property type="match status" value="1"/>
</dbReference>
<evidence type="ECO:0000256" key="2">
    <source>
        <dbReference type="ARBA" id="ARBA00009765"/>
    </source>
</evidence>
<name>A0AAX4JWI2_9TREE</name>
<evidence type="ECO:0000313" key="14">
    <source>
        <dbReference type="EMBL" id="WWC89737.1"/>
    </source>
</evidence>
<keyword evidence="4 12" id="KW-0812">Transmembrane</keyword>
<feature type="region of interest" description="Disordered" evidence="13">
    <location>
        <begin position="515"/>
        <end position="536"/>
    </location>
</feature>
<evidence type="ECO:0000313" key="15">
    <source>
        <dbReference type="Proteomes" id="UP001355207"/>
    </source>
</evidence>
<keyword evidence="5 12" id="KW-0999">Mitochondrion inner membrane</keyword>
<keyword evidence="11 12" id="KW-0472">Membrane</keyword>
<keyword evidence="7" id="KW-0809">Transit peptide</keyword>
<evidence type="ECO:0000256" key="13">
    <source>
        <dbReference type="SAM" id="MobiDB-lite"/>
    </source>
</evidence>
<dbReference type="PANTHER" id="PTHR13890:SF0">
    <property type="entry name" value="MAGNESIUM TRANSPORTER MRS2 HOMOLOG, MITOCHONDRIAL"/>
    <property type="match status" value="1"/>
</dbReference>
<dbReference type="Pfam" id="PF22099">
    <property type="entry name" value="MRS2-like"/>
    <property type="match status" value="1"/>
</dbReference>
<feature type="compositionally biased region" description="Polar residues" evidence="13">
    <location>
        <begin position="526"/>
        <end position="536"/>
    </location>
</feature>
<evidence type="ECO:0000256" key="8">
    <source>
        <dbReference type="ARBA" id="ARBA00022989"/>
    </source>
</evidence>
<dbReference type="InterPro" id="IPR039204">
    <property type="entry name" value="MRS2-like"/>
</dbReference>
<dbReference type="Gene3D" id="1.20.58.340">
    <property type="entry name" value="Magnesium transport protein CorA, transmembrane region"/>
    <property type="match status" value="1"/>
</dbReference>
<proteinExistence type="inferred from homology"/>
<evidence type="ECO:0000256" key="6">
    <source>
        <dbReference type="ARBA" id="ARBA00022842"/>
    </source>
</evidence>
<dbReference type="RefSeq" id="XP_066076500.1">
    <property type="nucleotide sequence ID" value="XM_066220403.1"/>
</dbReference>
<evidence type="ECO:0000256" key="1">
    <source>
        <dbReference type="ARBA" id="ARBA00004448"/>
    </source>
</evidence>
<dbReference type="EMBL" id="CP144103">
    <property type="protein sequence ID" value="WWC89737.1"/>
    <property type="molecule type" value="Genomic_DNA"/>
</dbReference>
<dbReference type="GeneID" id="91095332"/>
<feature type="transmembrane region" description="Helical" evidence="12">
    <location>
        <begin position="393"/>
        <end position="411"/>
    </location>
</feature>
<dbReference type="GO" id="GO:0015095">
    <property type="term" value="F:magnesium ion transmembrane transporter activity"/>
    <property type="evidence" value="ECO:0007669"/>
    <property type="project" value="TreeGrafter"/>
</dbReference>
<comment type="subcellular location">
    <subcellularLocation>
        <location evidence="1 12">Mitochondrion inner membrane</location>
        <topology evidence="1 12">Multi-pass membrane protein</topology>
    </subcellularLocation>
</comment>
<protein>
    <recommendedName>
        <fullName evidence="12">Magnesium transporter</fullName>
    </recommendedName>
</protein>
<keyword evidence="8 12" id="KW-1133">Transmembrane helix</keyword>
<dbReference type="GO" id="GO:0005743">
    <property type="term" value="C:mitochondrial inner membrane"/>
    <property type="evidence" value="ECO:0007669"/>
    <property type="project" value="UniProtKB-SubCell"/>
</dbReference>
<evidence type="ECO:0000256" key="10">
    <source>
        <dbReference type="ARBA" id="ARBA00023128"/>
    </source>
</evidence>
<feature type="region of interest" description="Disordered" evidence="13">
    <location>
        <begin position="58"/>
        <end position="97"/>
    </location>
</feature>
<keyword evidence="15" id="KW-1185">Reference proteome</keyword>
<keyword evidence="6 12" id="KW-0460">Magnesium</keyword>
<evidence type="ECO:0000256" key="9">
    <source>
        <dbReference type="ARBA" id="ARBA00023065"/>
    </source>
</evidence>
<accession>A0AAX4JWI2</accession>
<evidence type="ECO:0000256" key="4">
    <source>
        <dbReference type="ARBA" id="ARBA00022692"/>
    </source>
</evidence>
<dbReference type="Proteomes" id="UP001355207">
    <property type="component" value="Chromosome 6"/>
</dbReference>